<organism evidence="1 2">
    <name type="scientific">Collybia nuda</name>
    <dbReference type="NCBI Taxonomy" id="64659"/>
    <lineage>
        <taxon>Eukaryota</taxon>
        <taxon>Fungi</taxon>
        <taxon>Dikarya</taxon>
        <taxon>Basidiomycota</taxon>
        <taxon>Agaricomycotina</taxon>
        <taxon>Agaricomycetes</taxon>
        <taxon>Agaricomycetidae</taxon>
        <taxon>Agaricales</taxon>
        <taxon>Tricholomatineae</taxon>
        <taxon>Clitocybaceae</taxon>
        <taxon>Collybia</taxon>
    </lineage>
</organism>
<dbReference type="EMBL" id="MU150378">
    <property type="protein sequence ID" value="KAF9457286.1"/>
    <property type="molecule type" value="Genomic_DNA"/>
</dbReference>
<dbReference type="Proteomes" id="UP000807353">
    <property type="component" value="Unassembled WGS sequence"/>
</dbReference>
<evidence type="ECO:0008006" key="3">
    <source>
        <dbReference type="Google" id="ProtNLM"/>
    </source>
</evidence>
<keyword evidence="2" id="KW-1185">Reference proteome</keyword>
<accession>A0A9P5XX28</accession>
<dbReference type="Gene3D" id="3.80.10.10">
    <property type="entry name" value="Ribonuclease Inhibitor"/>
    <property type="match status" value="1"/>
</dbReference>
<name>A0A9P5XX28_9AGAR</name>
<reference evidence="1" key="1">
    <citation type="submission" date="2020-11" db="EMBL/GenBank/DDBJ databases">
        <authorList>
            <consortium name="DOE Joint Genome Institute"/>
            <person name="Ahrendt S."/>
            <person name="Riley R."/>
            <person name="Andreopoulos W."/>
            <person name="Labutti K."/>
            <person name="Pangilinan J."/>
            <person name="Ruiz-Duenas F.J."/>
            <person name="Barrasa J.M."/>
            <person name="Sanchez-Garcia M."/>
            <person name="Camarero S."/>
            <person name="Miyauchi S."/>
            <person name="Serrano A."/>
            <person name="Linde D."/>
            <person name="Babiker R."/>
            <person name="Drula E."/>
            <person name="Ayuso-Fernandez I."/>
            <person name="Pacheco R."/>
            <person name="Padilla G."/>
            <person name="Ferreira P."/>
            <person name="Barriuso J."/>
            <person name="Kellner H."/>
            <person name="Castanera R."/>
            <person name="Alfaro M."/>
            <person name="Ramirez L."/>
            <person name="Pisabarro A.G."/>
            <person name="Kuo A."/>
            <person name="Tritt A."/>
            <person name="Lipzen A."/>
            <person name="He G."/>
            <person name="Yan M."/>
            <person name="Ng V."/>
            <person name="Cullen D."/>
            <person name="Martin F."/>
            <person name="Rosso M.-N."/>
            <person name="Henrissat B."/>
            <person name="Hibbett D."/>
            <person name="Martinez A.T."/>
            <person name="Grigoriev I.V."/>
        </authorList>
    </citation>
    <scope>NUCLEOTIDE SEQUENCE</scope>
    <source>
        <strain evidence="1">CBS 247.69</strain>
    </source>
</reference>
<proteinExistence type="predicted"/>
<protein>
    <recommendedName>
        <fullName evidence="3">F-box domain-containing protein</fullName>
    </recommendedName>
</protein>
<evidence type="ECO:0000313" key="2">
    <source>
        <dbReference type="Proteomes" id="UP000807353"/>
    </source>
</evidence>
<sequence length="471" mass="53787">MTLFRIADISGGSAYIFREFVLDRIGYFELRGPQSYSMNPVILIPEDIIETILKELHDDHDTLKKASVVSRSFLPLSQKHLFSIVELDLSRVDTALQRLQNLSDVLISRPKISLYVREFKLLDYAELAWELDAISISKQQTISEDILPTLFKALRQVRSLSFSFLSPNRRDVQNWMRNSSSLSSAIIDLCLSPNVTNITIRNVGNFPLHILSRCRNLRRLTLGNLQYARQQVNGSITPDAETTTEDIKKAPGSLEIIEVDSSFHVTLPRISLAQKEPNSALYLSRLRALRVTGPFVSWKLNLGLQTIGEIAQTLECFMWCEANDWGGNHTMSSQFDSGALDLTPMVNLRFMIFTFIFDIQALNWFVKSLEKISGSNLLEEIFIILFPDAWEENAVRDQLPVWASRLDSILRCSGFPHLKKVSILVGWFLDEIPKRMPLLHPKPSEKLFVKPLYTDLEYLWNEVLIKAGILV</sequence>
<evidence type="ECO:0000313" key="1">
    <source>
        <dbReference type="EMBL" id="KAF9457286.1"/>
    </source>
</evidence>
<dbReference type="OrthoDB" id="2823776at2759"/>
<gene>
    <name evidence="1" type="ORF">BDZ94DRAFT_1273615</name>
</gene>
<comment type="caution">
    <text evidence="1">The sequence shown here is derived from an EMBL/GenBank/DDBJ whole genome shotgun (WGS) entry which is preliminary data.</text>
</comment>
<dbReference type="InterPro" id="IPR032675">
    <property type="entry name" value="LRR_dom_sf"/>
</dbReference>
<dbReference type="AlphaFoldDB" id="A0A9P5XX28"/>